<feature type="region of interest" description="Disordered" evidence="1">
    <location>
        <begin position="21"/>
        <end position="85"/>
    </location>
</feature>
<dbReference type="OrthoDB" id="3631839at2"/>
<proteinExistence type="predicted"/>
<organism evidence="2 3">
    <name type="scientific">Amycolatopsis panacis</name>
    <dbReference type="NCBI Taxonomy" id="2340917"/>
    <lineage>
        <taxon>Bacteria</taxon>
        <taxon>Bacillati</taxon>
        <taxon>Actinomycetota</taxon>
        <taxon>Actinomycetes</taxon>
        <taxon>Pseudonocardiales</taxon>
        <taxon>Pseudonocardiaceae</taxon>
        <taxon>Amycolatopsis</taxon>
    </lineage>
</organism>
<dbReference type="RefSeq" id="WP_120025672.1">
    <property type="nucleotide sequence ID" value="NZ_QZFV01000110.1"/>
</dbReference>
<reference evidence="2 3" key="1">
    <citation type="submission" date="2018-09" db="EMBL/GenBank/DDBJ databases">
        <title>YIM PH 21725 draft genome.</title>
        <authorList>
            <person name="Miao C."/>
        </authorList>
    </citation>
    <scope>NUCLEOTIDE SEQUENCE [LARGE SCALE GENOMIC DNA]</scope>
    <source>
        <strain evidence="3">YIM PH21725</strain>
    </source>
</reference>
<dbReference type="AlphaFoldDB" id="A0A419HW15"/>
<comment type="caution">
    <text evidence="2">The sequence shown here is derived from an EMBL/GenBank/DDBJ whole genome shotgun (WGS) entry which is preliminary data.</text>
</comment>
<dbReference type="EMBL" id="QZFV01000110">
    <property type="protein sequence ID" value="RJQ81125.1"/>
    <property type="molecule type" value="Genomic_DNA"/>
</dbReference>
<gene>
    <name evidence="2" type="ORF">D5S19_24050</name>
</gene>
<evidence type="ECO:0000313" key="2">
    <source>
        <dbReference type="EMBL" id="RJQ81125.1"/>
    </source>
</evidence>
<evidence type="ECO:0000313" key="3">
    <source>
        <dbReference type="Proteomes" id="UP000285112"/>
    </source>
</evidence>
<feature type="compositionally biased region" description="Low complexity" evidence="1">
    <location>
        <begin position="45"/>
        <end position="70"/>
    </location>
</feature>
<protein>
    <submittedName>
        <fullName evidence="2">Uncharacterized protein</fullName>
    </submittedName>
</protein>
<keyword evidence="3" id="KW-1185">Reference proteome</keyword>
<sequence>MNAGFLDATRPEVEYRAAELQRAAGRSRHRPNRMLHWFRAHRSTPASPAGSASPAPSVSSASQVSVPPQQRRAPAANSADARDRV</sequence>
<dbReference type="Proteomes" id="UP000285112">
    <property type="component" value="Unassembled WGS sequence"/>
</dbReference>
<feature type="compositionally biased region" description="Basic residues" evidence="1">
    <location>
        <begin position="25"/>
        <end position="42"/>
    </location>
</feature>
<name>A0A419HW15_9PSEU</name>
<accession>A0A419HW15</accession>
<evidence type="ECO:0000256" key="1">
    <source>
        <dbReference type="SAM" id="MobiDB-lite"/>
    </source>
</evidence>